<feature type="region of interest" description="Disordered" evidence="1">
    <location>
        <begin position="39"/>
        <end position="117"/>
    </location>
</feature>
<keyword evidence="4" id="KW-1185">Reference proteome</keyword>
<gene>
    <name evidence="3" type="ORF">SNE34_00110</name>
</gene>
<feature type="signal peptide" evidence="2">
    <location>
        <begin position="1"/>
        <end position="23"/>
    </location>
</feature>
<dbReference type="PROSITE" id="PS51257">
    <property type="entry name" value="PROKAR_LIPOPROTEIN"/>
    <property type="match status" value="1"/>
</dbReference>
<feature type="chain" id="PRO_5045569420" description="Lipoprotein" evidence="2">
    <location>
        <begin position="24"/>
        <end position="247"/>
    </location>
</feature>
<accession>A0ABU7YUK2</accession>
<evidence type="ECO:0008006" key="5">
    <source>
        <dbReference type="Google" id="ProtNLM"/>
    </source>
</evidence>
<evidence type="ECO:0000313" key="3">
    <source>
        <dbReference type="EMBL" id="MEG3182418.1"/>
    </source>
</evidence>
<organism evidence="3 4">
    <name type="scientific">Novilysobacter erysipheiresistens</name>
    <dbReference type="NCBI Taxonomy" id="1749332"/>
    <lineage>
        <taxon>Bacteria</taxon>
        <taxon>Pseudomonadati</taxon>
        <taxon>Pseudomonadota</taxon>
        <taxon>Gammaproteobacteria</taxon>
        <taxon>Lysobacterales</taxon>
        <taxon>Lysobacteraceae</taxon>
        <taxon>Novilysobacter</taxon>
    </lineage>
</organism>
<reference evidence="3 4" key="1">
    <citation type="journal article" date="2016" name="Int. J. Syst. Evol. Microbiol.">
        <title>Lysobacter erysipheiresistens sp. nov., an antagonist of powdery mildew, isolated from tobacco-cultivated soil.</title>
        <authorList>
            <person name="Xie B."/>
            <person name="Li T."/>
            <person name="Lin X."/>
            <person name="Wang C.J."/>
            <person name="Chen Y.J."/>
            <person name="Liu W.J."/>
            <person name="Zhao Z.W."/>
        </authorList>
    </citation>
    <scope>NUCLEOTIDE SEQUENCE [LARGE SCALE GENOMIC DNA]</scope>
    <source>
        <strain evidence="3 4">RS-LYSO-3</strain>
    </source>
</reference>
<sequence length="247" mass="25544">MILKSNATRRAASWLGLAMVAIAATGGIAGCSDRQDNADNPALAASDDALPTPERAGGNVTGMPGQPGPGQVGPPRQPASNMPPETAIDSEGNLVDPGGRGSIEDANLPPLPNDPPGTEPLVDGPGADEAVAVVRAYYEAINAGSYGRAYTLWSDGGNASGQSPQQFADGFDDTREVAVEFMAPGRIDAAAGSRYIEVPVALRATRDDGSVHHYVGAYTLRRAVVDGASEEQRAWRIAAADIREVQP</sequence>
<name>A0ABU7YUK2_9GAMM</name>
<comment type="caution">
    <text evidence="3">The sequence shown here is derived from an EMBL/GenBank/DDBJ whole genome shotgun (WGS) entry which is preliminary data.</text>
</comment>
<evidence type="ECO:0000313" key="4">
    <source>
        <dbReference type="Proteomes" id="UP001355056"/>
    </source>
</evidence>
<dbReference type="RefSeq" id="WP_332613612.1">
    <property type="nucleotide sequence ID" value="NZ_JAXGFP010000001.1"/>
</dbReference>
<dbReference type="Proteomes" id="UP001355056">
    <property type="component" value="Unassembled WGS sequence"/>
</dbReference>
<protein>
    <recommendedName>
        <fullName evidence="5">Lipoprotein</fullName>
    </recommendedName>
</protein>
<dbReference type="SUPFAM" id="SSF54427">
    <property type="entry name" value="NTF2-like"/>
    <property type="match status" value="1"/>
</dbReference>
<dbReference type="EMBL" id="JAXGFP010000001">
    <property type="protein sequence ID" value="MEG3182418.1"/>
    <property type="molecule type" value="Genomic_DNA"/>
</dbReference>
<proteinExistence type="predicted"/>
<dbReference type="InterPro" id="IPR032710">
    <property type="entry name" value="NTF2-like_dom_sf"/>
</dbReference>
<evidence type="ECO:0000256" key="1">
    <source>
        <dbReference type="SAM" id="MobiDB-lite"/>
    </source>
</evidence>
<keyword evidence="2" id="KW-0732">Signal</keyword>
<evidence type="ECO:0000256" key="2">
    <source>
        <dbReference type="SAM" id="SignalP"/>
    </source>
</evidence>